<accession>A0A5B7JY39</accession>
<protein>
    <submittedName>
        <fullName evidence="1">Uncharacterized protein</fullName>
    </submittedName>
</protein>
<sequence length="103" mass="11038">MPGQRRQQTVYTGFDAIGRGSRGVMLVPTYMVSHANLAPMQISPDKLLIYEPASPTHSANQGTPFPVMGVLLGPLTDLHVAESRGIHQVTVCAGRKGGRRGEV</sequence>
<organism evidence="1 2">
    <name type="scientific">Portunus trituberculatus</name>
    <name type="common">Swimming crab</name>
    <name type="synonym">Neptunus trituberculatus</name>
    <dbReference type="NCBI Taxonomy" id="210409"/>
    <lineage>
        <taxon>Eukaryota</taxon>
        <taxon>Metazoa</taxon>
        <taxon>Ecdysozoa</taxon>
        <taxon>Arthropoda</taxon>
        <taxon>Crustacea</taxon>
        <taxon>Multicrustacea</taxon>
        <taxon>Malacostraca</taxon>
        <taxon>Eumalacostraca</taxon>
        <taxon>Eucarida</taxon>
        <taxon>Decapoda</taxon>
        <taxon>Pleocyemata</taxon>
        <taxon>Brachyura</taxon>
        <taxon>Eubrachyura</taxon>
        <taxon>Portunoidea</taxon>
        <taxon>Portunidae</taxon>
        <taxon>Portuninae</taxon>
        <taxon>Portunus</taxon>
    </lineage>
</organism>
<keyword evidence="2" id="KW-1185">Reference proteome</keyword>
<gene>
    <name evidence="1" type="ORF">E2C01_094772</name>
</gene>
<evidence type="ECO:0000313" key="1">
    <source>
        <dbReference type="EMBL" id="MPC99363.1"/>
    </source>
</evidence>
<evidence type="ECO:0000313" key="2">
    <source>
        <dbReference type="Proteomes" id="UP000324222"/>
    </source>
</evidence>
<dbReference type="EMBL" id="VSRR010118027">
    <property type="protein sequence ID" value="MPC99363.1"/>
    <property type="molecule type" value="Genomic_DNA"/>
</dbReference>
<dbReference type="AlphaFoldDB" id="A0A5B7JY39"/>
<name>A0A5B7JY39_PORTR</name>
<proteinExistence type="predicted"/>
<dbReference type="Proteomes" id="UP000324222">
    <property type="component" value="Unassembled WGS sequence"/>
</dbReference>
<comment type="caution">
    <text evidence="1">The sequence shown here is derived from an EMBL/GenBank/DDBJ whole genome shotgun (WGS) entry which is preliminary data.</text>
</comment>
<reference evidence="1 2" key="1">
    <citation type="submission" date="2019-05" db="EMBL/GenBank/DDBJ databases">
        <title>Another draft genome of Portunus trituberculatus and its Hox gene families provides insights of decapod evolution.</title>
        <authorList>
            <person name="Jeong J.-H."/>
            <person name="Song I."/>
            <person name="Kim S."/>
            <person name="Choi T."/>
            <person name="Kim D."/>
            <person name="Ryu S."/>
            <person name="Kim W."/>
        </authorList>
    </citation>
    <scope>NUCLEOTIDE SEQUENCE [LARGE SCALE GENOMIC DNA]</scope>
    <source>
        <tissue evidence="1">Muscle</tissue>
    </source>
</reference>